<evidence type="ECO:0000313" key="3">
    <source>
        <dbReference type="Proteomes" id="UP000288805"/>
    </source>
</evidence>
<dbReference type="EMBL" id="QGNW01001336">
    <property type="protein sequence ID" value="RVW45196.1"/>
    <property type="molecule type" value="Genomic_DNA"/>
</dbReference>
<comment type="caution">
    <text evidence="2">The sequence shown here is derived from an EMBL/GenBank/DDBJ whole genome shotgun (WGS) entry which is preliminary data.</text>
</comment>
<dbReference type="AlphaFoldDB" id="A0A438EBK0"/>
<sequence>MLPFDIVLDLDNAIKEMNEKTVQGPSRGPAFKLQVAVAKPLDRKRKRARDESQSKSASKMSNPVLLRSDQSHGSPAGGQPKAPKQKYLIERILLGIGWNKGNVGEIDYSLLKLIYLSKARLRGEIPMKLMNPTHPYVALLRWKASFSSSDFWGAGSKFEVLDLPCGRGKRNGRHVLAFMKTSGTCLTGPRP</sequence>
<dbReference type="Proteomes" id="UP000288805">
    <property type="component" value="Unassembled WGS sequence"/>
</dbReference>
<gene>
    <name evidence="2" type="ORF">CK203_067426</name>
</gene>
<organism evidence="2 3">
    <name type="scientific">Vitis vinifera</name>
    <name type="common">Grape</name>
    <dbReference type="NCBI Taxonomy" id="29760"/>
    <lineage>
        <taxon>Eukaryota</taxon>
        <taxon>Viridiplantae</taxon>
        <taxon>Streptophyta</taxon>
        <taxon>Embryophyta</taxon>
        <taxon>Tracheophyta</taxon>
        <taxon>Spermatophyta</taxon>
        <taxon>Magnoliopsida</taxon>
        <taxon>eudicotyledons</taxon>
        <taxon>Gunneridae</taxon>
        <taxon>Pentapetalae</taxon>
        <taxon>rosids</taxon>
        <taxon>Vitales</taxon>
        <taxon>Vitaceae</taxon>
        <taxon>Viteae</taxon>
        <taxon>Vitis</taxon>
    </lineage>
</organism>
<accession>A0A438EBK0</accession>
<protein>
    <submittedName>
        <fullName evidence="2">Uncharacterized protein</fullName>
    </submittedName>
</protein>
<evidence type="ECO:0000256" key="1">
    <source>
        <dbReference type="SAM" id="MobiDB-lite"/>
    </source>
</evidence>
<proteinExistence type="predicted"/>
<reference evidence="2 3" key="1">
    <citation type="journal article" date="2018" name="PLoS Genet.">
        <title>Population sequencing reveals clonal diversity and ancestral inbreeding in the grapevine cultivar Chardonnay.</title>
        <authorList>
            <person name="Roach M.J."/>
            <person name="Johnson D.L."/>
            <person name="Bohlmann J."/>
            <person name="van Vuuren H.J."/>
            <person name="Jones S.J."/>
            <person name="Pretorius I.S."/>
            <person name="Schmidt S.A."/>
            <person name="Borneman A.R."/>
        </authorList>
    </citation>
    <scope>NUCLEOTIDE SEQUENCE [LARGE SCALE GENOMIC DNA]</scope>
    <source>
        <strain evidence="3">cv. Chardonnay</strain>
        <tissue evidence="2">Leaf</tissue>
    </source>
</reference>
<evidence type="ECO:0000313" key="2">
    <source>
        <dbReference type="EMBL" id="RVW45196.1"/>
    </source>
</evidence>
<name>A0A438EBK0_VITVI</name>
<feature type="region of interest" description="Disordered" evidence="1">
    <location>
        <begin position="20"/>
        <end position="82"/>
    </location>
</feature>